<name>A0A2L1IVJ5_9CAUD</name>
<proteinExistence type="predicted"/>
<evidence type="ECO:0000313" key="2">
    <source>
        <dbReference type="EMBL" id="AVD99174.1"/>
    </source>
</evidence>
<dbReference type="EMBL" id="MG757152">
    <property type="protein sequence ID" value="AVD99174.1"/>
    <property type="molecule type" value="Genomic_DNA"/>
</dbReference>
<feature type="compositionally biased region" description="Acidic residues" evidence="1">
    <location>
        <begin position="91"/>
        <end position="106"/>
    </location>
</feature>
<evidence type="ECO:0000313" key="3">
    <source>
        <dbReference type="Proteomes" id="UP000241536"/>
    </source>
</evidence>
<organism evidence="2 3">
    <name type="scientific">Gordonia phage Adgers</name>
    <dbReference type="NCBI Taxonomy" id="2079413"/>
    <lineage>
        <taxon>Viruses</taxon>
        <taxon>Duplodnaviria</taxon>
        <taxon>Heunggongvirae</taxon>
        <taxon>Uroviricota</taxon>
        <taxon>Caudoviricetes</taxon>
        <taxon>Montyvirus</taxon>
        <taxon>Montyvirus adgers</taxon>
    </lineage>
</organism>
<sequence>MNIFQKAALASAFALALGAPAAAVATPHPAPAQVTVGCTIVTPTGNAPCPPPIVSTNGDQIGGGANSEPINMGDLPFDGPEYTYEAPTYFDEPETEEPEAEEPAED</sequence>
<accession>A0A2L1IVJ5</accession>
<feature type="region of interest" description="Disordered" evidence="1">
    <location>
        <begin position="46"/>
        <end position="106"/>
    </location>
</feature>
<dbReference type="Proteomes" id="UP000241536">
    <property type="component" value="Segment"/>
</dbReference>
<protein>
    <submittedName>
        <fullName evidence="2">Uncharacterized protein</fullName>
    </submittedName>
</protein>
<reference evidence="2 3" key="1">
    <citation type="submission" date="2018-01" db="EMBL/GenBank/DDBJ databases">
        <authorList>
            <person name="McShane A."/>
            <person name="Rice J."/>
            <person name="Tompkins H."/>
            <person name="Peyla J."/>
            <person name="Zimmerman A."/>
            <person name="Korey C.A."/>
            <person name="Delesalle V.A."/>
            <person name="Garlena R.A."/>
            <person name="Russell D.A."/>
            <person name="Pope W.H."/>
            <person name="Jacobs-Sera D."/>
            <person name="Hendrix R.W."/>
            <person name="Hatfull G.F."/>
        </authorList>
    </citation>
    <scope>NUCLEOTIDE SEQUENCE [LARGE SCALE GENOMIC DNA]</scope>
</reference>
<evidence type="ECO:0000256" key="1">
    <source>
        <dbReference type="SAM" id="MobiDB-lite"/>
    </source>
</evidence>
<keyword evidence="3" id="KW-1185">Reference proteome</keyword>
<gene>
    <name evidence="2" type="ORF">SEA_ADGERS_80</name>
</gene>